<comment type="caution">
    <text evidence="2">The sequence shown here is derived from an EMBL/GenBank/DDBJ whole genome shotgun (WGS) entry which is preliminary data.</text>
</comment>
<dbReference type="EMBL" id="QGDT01000006">
    <property type="protein sequence ID" value="PWJ57741.1"/>
    <property type="molecule type" value="Genomic_DNA"/>
</dbReference>
<accession>A0A316AJE6</accession>
<dbReference type="Proteomes" id="UP000245880">
    <property type="component" value="Unassembled WGS sequence"/>
</dbReference>
<gene>
    <name evidence="2" type="ORF">CLV98_106213</name>
</gene>
<keyword evidence="3" id="KW-1185">Reference proteome</keyword>
<dbReference type="AlphaFoldDB" id="A0A316AJE6"/>
<dbReference type="InterPro" id="IPR000600">
    <property type="entry name" value="ROK"/>
</dbReference>
<organism evidence="2 3">
    <name type="scientific">Dyadobacter jejuensis</name>
    <dbReference type="NCBI Taxonomy" id="1082580"/>
    <lineage>
        <taxon>Bacteria</taxon>
        <taxon>Pseudomonadati</taxon>
        <taxon>Bacteroidota</taxon>
        <taxon>Cytophagia</taxon>
        <taxon>Cytophagales</taxon>
        <taxon>Spirosomataceae</taxon>
        <taxon>Dyadobacter</taxon>
    </lineage>
</organism>
<proteinExistence type="inferred from homology"/>
<dbReference type="SUPFAM" id="SSF53067">
    <property type="entry name" value="Actin-like ATPase domain"/>
    <property type="match status" value="1"/>
</dbReference>
<keyword evidence="2" id="KW-0808">Transferase</keyword>
<dbReference type="Pfam" id="PF00480">
    <property type="entry name" value="ROK"/>
    <property type="match status" value="1"/>
</dbReference>
<comment type="similarity">
    <text evidence="1">Belongs to the ROK (NagC/XylR) family.</text>
</comment>
<protein>
    <submittedName>
        <fullName evidence="2">Glucokinase</fullName>
    </submittedName>
</protein>
<dbReference type="PANTHER" id="PTHR18964">
    <property type="entry name" value="ROK (REPRESSOR, ORF, KINASE) FAMILY"/>
    <property type="match status" value="1"/>
</dbReference>
<reference evidence="2 3" key="1">
    <citation type="submission" date="2018-03" db="EMBL/GenBank/DDBJ databases">
        <title>Genomic Encyclopedia of Archaeal and Bacterial Type Strains, Phase II (KMG-II): from individual species to whole genera.</title>
        <authorList>
            <person name="Goeker M."/>
        </authorList>
    </citation>
    <scope>NUCLEOTIDE SEQUENCE [LARGE SCALE GENOMIC DNA]</scope>
    <source>
        <strain evidence="2 3">DSM 100346</strain>
    </source>
</reference>
<evidence type="ECO:0000313" key="3">
    <source>
        <dbReference type="Proteomes" id="UP000245880"/>
    </source>
</evidence>
<name>A0A316AJE6_9BACT</name>
<evidence type="ECO:0000313" key="2">
    <source>
        <dbReference type="EMBL" id="PWJ57741.1"/>
    </source>
</evidence>
<dbReference type="PANTHER" id="PTHR18964:SF149">
    <property type="entry name" value="BIFUNCTIONAL UDP-N-ACETYLGLUCOSAMINE 2-EPIMERASE_N-ACETYLMANNOSAMINE KINASE"/>
    <property type="match status" value="1"/>
</dbReference>
<dbReference type="InterPro" id="IPR043129">
    <property type="entry name" value="ATPase_NBD"/>
</dbReference>
<dbReference type="RefSeq" id="WP_109674938.1">
    <property type="nucleotide sequence ID" value="NZ_QGDT01000006.1"/>
</dbReference>
<keyword evidence="2" id="KW-0418">Kinase</keyword>
<dbReference type="GO" id="GO:0016301">
    <property type="term" value="F:kinase activity"/>
    <property type="evidence" value="ECO:0007669"/>
    <property type="project" value="UniProtKB-KW"/>
</dbReference>
<evidence type="ECO:0000256" key="1">
    <source>
        <dbReference type="ARBA" id="ARBA00006479"/>
    </source>
</evidence>
<dbReference type="CDD" id="cd23763">
    <property type="entry name" value="ASKHA_ATPase_ROK"/>
    <property type="match status" value="1"/>
</dbReference>
<sequence>MKIGVDIGGTNIRAGLVQNGVIMVQRQLLLEQKDSLDATLAQLIGLIRPLIQDGVDGIGIGVPSVVDVAQGIVYHVMNIPSWEEVALREILEEEFHIPVAINNDVNCFALGEHRYGQMQGFSSLIGLAIGTGLGSGIITNNRLYSGHNCGAGEIGMLPYHDSILEEYASNRFFEREMGMGAFLAHSRALEGDRQAIEAWKAFGGHLASAIKVLLYAFDPEAIVIGGSLAKAQALFQSSMLESLQSFAYPNTLERLHIKMSRNENIALLGAVALLDDISTTKVKSGIL</sequence>
<dbReference type="Gene3D" id="3.30.420.40">
    <property type="match status" value="2"/>
</dbReference>
<dbReference type="OrthoDB" id="9810372at2"/>